<name>A0A9D9DUR2_9FIRM</name>
<comment type="caution">
    <text evidence="1">The sequence shown here is derived from an EMBL/GenBank/DDBJ whole genome shotgun (WGS) entry which is preliminary data.</text>
</comment>
<dbReference type="Proteomes" id="UP000823611">
    <property type="component" value="Unassembled WGS sequence"/>
</dbReference>
<proteinExistence type="predicted"/>
<dbReference type="AlphaFoldDB" id="A0A9D9DUR2"/>
<protein>
    <submittedName>
        <fullName evidence="1">Uncharacterized protein</fullName>
    </submittedName>
</protein>
<sequence>MAFCSIFGQYAKMLFGDKCDIYVKEKSVNDYGESIFLDVLKESNVPCRVNHDGEKLSYDKGVYKGEYTVSIIFPPDICIPKGAFLDIEVAGEKRIFYATGESVSYISHKEVKAVRREGVF</sequence>
<accession>A0A9D9DUR2</accession>
<reference evidence="1" key="1">
    <citation type="submission" date="2020-10" db="EMBL/GenBank/DDBJ databases">
        <authorList>
            <person name="Gilroy R."/>
        </authorList>
    </citation>
    <scope>NUCLEOTIDE SEQUENCE</scope>
    <source>
        <strain evidence="1">F6-4510</strain>
    </source>
</reference>
<reference evidence="1" key="2">
    <citation type="journal article" date="2021" name="PeerJ">
        <title>Extensive microbial diversity within the chicken gut microbiome revealed by metagenomics and culture.</title>
        <authorList>
            <person name="Gilroy R."/>
            <person name="Ravi A."/>
            <person name="Getino M."/>
            <person name="Pursley I."/>
            <person name="Horton D.L."/>
            <person name="Alikhan N.F."/>
            <person name="Baker D."/>
            <person name="Gharbi K."/>
            <person name="Hall N."/>
            <person name="Watson M."/>
            <person name="Adriaenssens E.M."/>
            <person name="Foster-Nyarko E."/>
            <person name="Jarju S."/>
            <person name="Secka A."/>
            <person name="Antonio M."/>
            <person name="Oren A."/>
            <person name="Chaudhuri R.R."/>
            <person name="La Ragione R."/>
            <person name="Hildebrand F."/>
            <person name="Pallen M.J."/>
        </authorList>
    </citation>
    <scope>NUCLEOTIDE SEQUENCE</scope>
    <source>
        <strain evidence="1">F6-4510</strain>
    </source>
</reference>
<evidence type="ECO:0000313" key="1">
    <source>
        <dbReference type="EMBL" id="MBO8433923.1"/>
    </source>
</evidence>
<organism evidence="1 2">
    <name type="scientific">Candidatus Fimicola merdigallinarum</name>
    <dbReference type="NCBI Taxonomy" id="2840819"/>
    <lineage>
        <taxon>Bacteria</taxon>
        <taxon>Bacillati</taxon>
        <taxon>Bacillota</taxon>
        <taxon>Clostridia</taxon>
        <taxon>Lachnospirales</taxon>
        <taxon>Lachnospiraceae</taxon>
        <taxon>Lachnospiraceae incertae sedis</taxon>
        <taxon>Candidatus Fimicola</taxon>
    </lineage>
</organism>
<evidence type="ECO:0000313" key="2">
    <source>
        <dbReference type="Proteomes" id="UP000823611"/>
    </source>
</evidence>
<gene>
    <name evidence="1" type="ORF">IAC55_01200</name>
</gene>
<dbReference type="EMBL" id="JADIMX010000025">
    <property type="protein sequence ID" value="MBO8433923.1"/>
    <property type="molecule type" value="Genomic_DNA"/>
</dbReference>